<dbReference type="InterPro" id="IPR039498">
    <property type="entry name" value="NTP_transf_5"/>
</dbReference>
<organism evidence="1 2">
    <name type="scientific">Colwellia maritima</name>
    <dbReference type="NCBI Taxonomy" id="2912588"/>
    <lineage>
        <taxon>Bacteria</taxon>
        <taxon>Pseudomonadati</taxon>
        <taxon>Pseudomonadota</taxon>
        <taxon>Gammaproteobacteria</taxon>
        <taxon>Alteromonadales</taxon>
        <taxon>Colwelliaceae</taxon>
        <taxon>Colwellia</taxon>
    </lineage>
</organism>
<keyword evidence="2" id="KW-1185">Reference proteome</keyword>
<dbReference type="EMBL" id="JAKKSL010000005">
    <property type="protein sequence ID" value="MCI2285466.1"/>
    <property type="molecule type" value="Genomic_DNA"/>
</dbReference>
<sequence length="372" mass="42528">MLVKATQFASLEFVKTQDESYFELLRLARVSQVANDQACDLQNAINLLNQLPLFSKIHKRIIPLLNNKAHKLDIFNKLTPESQQLLTTITQQGVITELARKQQLMQIIEALSVHNIPLILLKGAAFSEVLYTSQAPRTSNDLDILIQKKHWQQAVAVIKTVMNYTVKPQPNVFGDLYELSFSPTNKIGAALDLHSSLTHPLLFTICEKQLWNNSVEHPSYKHELVRVLSPEHALIHQAIHAYKDMDFAKYNLVDAHEIISTQAPNINNTIEIAKTWGATVPLYVLLKNCSEVMHSNIDTGLLKRIKPRYITYKCIKKLVKSRFNQPTNNTKPLRYRVNQILGQFVFTSSVVKPLALQWLFLSSLFKQNLQRQ</sequence>
<evidence type="ECO:0000313" key="1">
    <source>
        <dbReference type="EMBL" id="MCI2285466.1"/>
    </source>
</evidence>
<comment type="caution">
    <text evidence="1">The sequence shown here is derived from an EMBL/GenBank/DDBJ whole genome shotgun (WGS) entry which is preliminary data.</text>
</comment>
<name>A0ABS9X5G7_9GAMM</name>
<evidence type="ECO:0000313" key="2">
    <source>
        <dbReference type="Proteomes" id="UP001139646"/>
    </source>
</evidence>
<reference evidence="1" key="1">
    <citation type="submission" date="2022-01" db="EMBL/GenBank/DDBJ databases">
        <title>Colwellia maritima, isolated from seawater.</title>
        <authorList>
            <person name="Kristyanto S."/>
            <person name="Jung J."/>
            <person name="Jeon C.O."/>
        </authorList>
    </citation>
    <scope>NUCLEOTIDE SEQUENCE</scope>
    <source>
        <strain evidence="1">MSW7</strain>
    </source>
</reference>
<dbReference type="Pfam" id="PF14907">
    <property type="entry name" value="NTP_transf_5"/>
    <property type="match status" value="1"/>
</dbReference>
<dbReference type="Proteomes" id="UP001139646">
    <property type="component" value="Unassembled WGS sequence"/>
</dbReference>
<accession>A0ABS9X5G7</accession>
<dbReference type="RefSeq" id="WP_242288347.1">
    <property type="nucleotide sequence ID" value="NZ_JAKKSL010000005.1"/>
</dbReference>
<proteinExistence type="predicted"/>
<protein>
    <submittedName>
        <fullName evidence="1">Nucleotidyltransferase family protein</fullName>
    </submittedName>
</protein>
<gene>
    <name evidence="1" type="ORF">L3081_21310</name>
</gene>